<dbReference type="Pfam" id="PF07107">
    <property type="entry name" value="WI12"/>
    <property type="match status" value="1"/>
</dbReference>
<reference evidence="1" key="1">
    <citation type="journal article" date="2020" name="Plant Biotechnol. J.">
        <title>The pomegranate (Punica granatum L.) draft genome dissects genetic divergence between soft- and hard-seeded cultivars.</title>
        <authorList>
            <person name="Luo X."/>
            <person name="Li H."/>
            <person name="Wu Z."/>
            <person name="Yao W."/>
            <person name="Zhao P."/>
            <person name="Cao D."/>
            <person name="Yu H."/>
            <person name="Li K."/>
            <person name="Poudel K."/>
            <person name="Zhao D."/>
            <person name="Zhang F."/>
            <person name="Xia X."/>
            <person name="Chen L."/>
            <person name="Wang Q."/>
            <person name="Jing D."/>
            <person name="Cao S."/>
        </authorList>
    </citation>
    <scope>NUCLEOTIDE SEQUENCE [LARGE SCALE GENOMIC DNA]</scope>
    <source>
        <strain evidence="1">cv. Tunisia</strain>
    </source>
</reference>
<dbReference type="Gene3D" id="3.10.450.50">
    <property type="match status" value="1"/>
</dbReference>
<dbReference type="GeneID" id="116192219"/>
<dbReference type="OrthoDB" id="1922476at2759"/>
<evidence type="ECO:0000313" key="2">
    <source>
        <dbReference type="RefSeq" id="XP_031376557.1"/>
    </source>
</evidence>
<dbReference type="SUPFAM" id="SSF54427">
    <property type="entry name" value="NTF2-like"/>
    <property type="match status" value="1"/>
</dbReference>
<dbReference type="InterPro" id="IPR009798">
    <property type="entry name" value="Wun1-like"/>
</dbReference>
<dbReference type="AlphaFoldDB" id="A0A6P8BZJ5"/>
<reference evidence="2" key="2">
    <citation type="submission" date="2025-08" db="UniProtKB">
        <authorList>
            <consortium name="RefSeq"/>
        </authorList>
    </citation>
    <scope>IDENTIFICATION</scope>
    <source>
        <tissue evidence="2">Leaf</tissue>
    </source>
</reference>
<keyword evidence="1" id="KW-1185">Reference proteome</keyword>
<evidence type="ECO:0000313" key="1">
    <source>
        <dbReference type="Proteomes" id="UP000515151"/>
    </source>
</evidence>
<proteinExistence type="predicted"/>
<name>A0A6P8BZJ5_PUNGR</name>
<sequence>MQYNPKRKSHSIRKTPYHITASLKMSTELFKNQDDVIVLEQPLPAGQEPEPSDDMKQEETMIMRINTNIVQTLYEALYQGDTETVSSLLATDLEWWFHGPPRCQHMKRVLTGEYTPKAAAFRFEPRDVTAVGTACVIAEGWEGADAYWVHVWTLKDGIIIQFREYFNTWLTVRDMTTKAKRPVDLGWGSGSTRRGSRTLWQSRPRDLFNRSLPGLLLAV</sequence>
<dbReference type="RefSeq" id="XP_031376557.1">
    <property type="nucleotide sequence ID" value="XM_031520697.1"/>
</dbReference>
<organism evidence="1 2">
    <name type="scientific">Punica granatum</name>
    <name type="common">Pomegranate</name>
    <dbReference type="NCBI Taxonomy" id="22663"/>
    <lineage>
        <taxon>Eukaryota</taxon>
        <taxon>Viridiplantae</taxon>
        <taxon>Streptophyta</taxon>
        <taxon>Embryophyta</taxon>
        <taxon>Tracheophyta</taxon>
        <taxon>Spermatophyta</taxon>
        <taxon>Magnoliopsida</taxon>
        <taxon>eudicotyledons</taxon>
        <taxon>Gunneridae</taxon>
        <taxon>Pentapetalae</taxon>
        <taxon>rosids</taxon>
        <taxon>malvids</taxon>
        <taxon>Myrtales</taxon>
        <taxon>Lythraceae</taxon>
        <taxon>Punica</taxon>
    </lineage>
</organism>
<gene>
    <name evidence="2" type="primary">LOC116192219</name>
</gene>
<dbReference type="Proteomes" id="UP000515151">
    <property type="component" value="Chromosome 1"/>
</dbReference>
<dbReference type="PANTHER" id="PTHR33703:SF16">
    <property type="entry name" value="OS05G0342100 PROTEIN"/>
    <property type="match status" value="1"/>
</dbReference>
<dbReference type="InterPro" id="IPR032710">
    <property type="entry name" value="NTF2-like_dom_sf"/>
</dbReference>
<accession>A0A6P8BZJ5</accession>
<dbReference type="PANTHER" id="PTHR33703">
    <property type="entry name" value="OS07G0691300 PROTEIN"/>
    <property type="match status" value="1"/>
</dbReference>
<protein>
    <submittedName>
        <fullName evidence="2">Uncharacterized protein LOC116192219</fullName>
    </submittedName>
</protein>